<evidence type="ECO:0000313" key="3">
    <source>
        <dbReference type="Proteomes" id="UP001341281"/>
    </source>
</evidence>
<feature type="compositionally biased region" description="Low complexity" evidence="1">
    <location>
        <begin position="13"/>
        <end position="25"/>
    </location>
</feature>
<feature type="region of interest" description="Disordered" evidence="1">
    <location>
        <begin position="1"/>
        <end position="70"/>
    </location>
</feature>
<dbReference type="EMBL" id="CP144749">
    <property type="protein sequence ID" value="WVZ77302.1"/>
    <property type="molecule type" value="Genomic_DNA"/>
</dbReference>
<keyword evidence="3" id="KW-1185">Reference proteome</keyword>
<protein>
    <submittedName>
        <fullName evidence="2">Uncharacterized protein</fullName>
    </submittedName>
</protein>
<reference evidence="2 3" key="1">
    <citation type="submission" date="2024-02" db="EMBL/GenBank/DDBJ databases">
        <title>High-quality chromosome-scale genome assembly of Pensacola bahiagrass (Paspalum notatum Flugge var. saurae).</title>
        <authorList>
            <person name="Vega J.M."/>
            <person name="Podio M."/>
            <person name="Orjuela J."/>
            <person name="Siena L.A."/>
            <person name="Pessino S.C."/>
            <person name="Combes M.C."/>
            <person name="Mariac C."/>
            <person name="Albertini E."/>
            <person name="Pupilli F."/>
            <person name="Ortiz J.P.A."/>
            <person name="Leblanc O."/>
        </authorList>
    </citation>
    <scope>NUCLEOTIDE SEQUENCE [LARGE SCALE GENOMIC DNA]</scope>
    <source>
        <strain evidence="2">R1</strain>
        <tissue evidence="2">Leaf</tissue>
    </source>
</reference>
<name>A0AAQ3TSS0_PASNO</name>
<accession>A0AAQ3TSS0</accession>
<sequence>MRAVAPRPPPRAALPRPSAFAASAPRRARHLLHVHLRPPPPLPPGRAAADARVCRLRSPPPPPSGHAAADGIHHLRAFPCAIFQHSR</sequence>
<proteinExistence type="predicted"/>
<feature type="compositionally biased region" description="Basic residues" evidence="1">
    <location>
        <begin position="26"/>
        <end position="36"/>
    </location>
</feature>
<dbReference type="Proteomes" id="UP001341281">
    <property type="component" value="Chromosome 05"/>
</dbReference>
<evidence type="ECO:0000256" key="1">
    <source>
        <dbReference type="SAM" id="MobiDB-lite"/>
    </source>
</evidence>
<dbReference type="AlphaFoldDB" id="A0AAQ3TSS0"/>
<evidence type="ECO:0000313" key="2">
    <source>
        <dbReference type="EMBL" id="WVZ77302.1"/>
    </source>
</evidence>
<gene>
    <name evidence="2" type="ORF">U9M48_025185</name>
</gene>
<organism evidence="2 3">
    <name type="scientific">Paspalum notatum var. saurae</name>
    <dbReference type="NCBI Taxonomy" id="547442"/>
    <lineage>
        <taxon>Eukaryota</taxon>
        <taxon>Viridiplantae</taxon>
        <taxon>Streptophyta</taxon>
        <taxon>Embryophyta</taxon>
        <taxon>Tracheophyta</taxon>
        <taxon>Spermatophyta</taxon>
        <taxon>Magnoliopsida</taxon>
        <taxon>Liliopsida</taxon>
        <taxon>Poales</taxon>
        <taxon>Poaceae</taxon>
        <taxon>PACMAD clade</taxon>
        <taxon>Panicoideae</taxon>
        <taxon>Andropogonodae</taxon>
        <taxon>Paspaleae</taxon>
        <taxon>Paspalinae</taxon>
        <taxon>Paspalum</taxon>
    </lineage>
</organism>
<feature type="compositionally biased region" description="Pro residues" evidence="1">
    <location>
        <begin position="1"/>
        <end position="12"/>
    </location>
</feature>